<dbReference type="EMBL" id="CAEKDK010000003">
    <property type="protein sequence ID" value="CAB4274948.1"/>
    <property type="molecule type" value="Genomic_DNA"/>
</dbReference>
<protein>
    <submittedName>
        <fullName evidence="1">Uncharacterized protein</fullName>
    </submittedName>
</protein>
<dbReference type="Proteomes" id="UP000507222">
    <property type="component" value="Unassembled WGS sequence"/>
</dbReference>
<dbReference type="AlphaFoldDB" id="A0A6J5ULD3"/>
<proteinExistence type="predicted"/>
<gene>
    <name evidence="1" type="ORF">CURHAP_LOCUS23686</name>
</gene>
<accession>A0A6J5ULD3</accession>
<organism evidence="1 2">
    <name type="scientific">Prunus armeniaca</name>
    <name type="common">Apricot</name>
    <name type="synonym">Armeniaca vulgaris</name>
    <dbReference type="NCBI Taxonomy" id="36596"/>
    <lineage>
        <taxon>Eukaryota</taxon>
        <taxon>Viridiplantae</taxon>
        <taxon>Streptophyta</taxon>
        <taxon>Embryophyta</taxon>
        <taxon>Tracheophyta</taxon>
        <taxon>Spermatophyta</taxon>
        <taxon>Magnoliopsida</taxon>
        <taxon>eudicotyledons</taxon>
        <taxon>Gunneridae</taxon>
        <taxon>Pentapetalae</taxon>
        <taxon>rosids</taxon>
        <taxon>fabids</taxon>
        <taxon>Rosales</taxon>
        <taxon>Rosaceae</taxon>
        <taxon>Amygdaloideae</taxon>
        <taxon>Amygdaleae</taxon>
        <taxon>Prunus</taxon>
    </lineage>
</organism>
<evidence type="ECO:0000313" key="2">
    <source>
        <dbReference type="Proteomes" id="UP000507222"/>
    </source>
</evidence>
<evidence type="ECO:0000313" key="1">
    <source>
        <dbReference type="EMBL" id="CAB4274948.1"/>
    </source>
</evidence>
<sequence>MMGVLLIEPRRCIGLSRVRPGRENSLIMCNGALGLEVINKWTIMELGRVVLKRINVKQGKNRLLAAVTRLKQLIAVETEPVCSPVLGLGWGEAT</sequence>
<name>A0A6J5ULD3_PRUAR</name>
<reference evidence="1 2" key="1">
    <citation type="submission" date="2020-05" db="EMBL/GenBank/DDBJ databases">
        <authorList>
            <person name="Campoy J."/>
            <person name="Schneeberger K."/>
            <person name="Spophaly S."/>
        </authorList>
    </citation>
    <scope>NUCLEOTIDE SEQUENCE [LARGE SCALE GENOMIC DNA]</scope>
    <source>
        <strain evidence="1">PruArmRojPasFocal</strain>
    </source>
</reference>